<comment type="similarity">
    <text evidence="1 7">Belongs to the carbamate kinase family.</text>
</comment>
<dbReference type="FunFam" id="3.40.1160.10:FF:000007">
    <property type="entry name" value="Carbamate kinase"/>
    <property type="match status" value="1"/>
</dbReference>
<feature type="domain" description="Aspartate/glutamate/uridylate kinase" evidence="8">
    <location>
        <begin position="1"/>
        <end position="274"/>
    </location>
</feature>
<evidence type="ECO:0000256" key="1">
    <source>
        <dbReference type="ARBA" id="ARBA00011066"/>
    </source>
</evidence>
<dbReference type="RefSeq" id="WP_073716588.1">
    <property type="nucleotide sequence ID" value="NZ_MQVR01000032.1"/>
</dbReference>
<organism evidence="9 10">
    <name type="scientific">Bowdeniella nasicola</name>
    <dbReference type="NCBI Taxonomy" id="208480"/>
    <lineage>
        <taxon>Bacteria</taxon>
        <taxon>Bacillati</taxon>
        <taxon>Actinomycetota</taxon>
        <taxon>Actinomycetes</taxon>
        <taxon>Actinomycetales</taxon>
        <taxon>Actinomycetaceae</taxon>
        <taxon>Bowdeniella</taxon>
    </lineage>
</organism>
<comment type="catalytic activity">
    <reaction evidence="5">
        <text>hydrogencarbonate + NH4(+) + ATP = carbamoyl phosphate + ADP + H2O + H(+)</text>
        <dbReference type="Rhea" id="RHEA:10152"/>
        <dbReference type="ChEBI" id="CHEBI:15377"/>
        <dbReference type="ChEBI" id="CHEBI:15378"/>
        <dbReference type="ChEBI" id="CHEBI:17544"/>
        <dbReference type="ChEBI" id="CHEBI:28938"/>
        <dbReference type="ChEBI" id="CHEBI:30616"/>
        <dbReference type="ChEBI" id="CHEBI:58228"/>
        <dbReference type="ChEBI" id="CHEBI:456216"/>
        <dbReference type="EC" id="2.7.2.2"/>
    </reaction>
</comment>
<dbReference type="STRING" id="208480.SAMN02910418_01238"/>
<dbReference type="CDD" id="cd04235">
    <property type="entry name" value="AAK_CK"/>
    <property type="match status" value="1"/>
</dbReference>
<dbReference type="SUPFAM" id="SSF53633">
    <property type="entry name" value="Carbamate kinase-like"/>
    <property type="match status" value="1"/>
</dbReference>
<evidence type="ECO:0000313" key="9">
    <source>
        <dbReference type="EMBL" id="OKL53973.1"/>
    </source>
</evidence>
<evidence type="ECO:0000256" key="4">
    <source>
        <dbReference type="ARBA" id="ARBA00022777"/>
    </source>
</evidence>
<dbReference type="EMBL" id="MQVR01000032">
    <property type="protein sequence ID" value="OKL53973.1"/>
    <property type="molecule type" value="Genomic_DNA"/>
</dbReference>
<evidence type="ECO:0000256" key="2">
    <source>
        <dbReference type="ARBA" id="ARBA00013070"/>
    </source>
</evidence>
<dbReference type="Proteomes" id="UP000185628">
    <property type="component" value="Unassembled WGS sequence"/>
</dbReference>
<dbReference type="GO" id="GO:0019546">
    <property type="term" value="P:L-arginine deiminase pathway"/>
    <property type="evidence" value="ECO:0007669"/>
    <property type="project" value="TreeGrafter"/>
</dbReference>
<dbReference type="InterPro" id="IPR001048">
    <property type="entry name" value="Asp/Glu/Uridylate_kinase"/>
</dbReference>
<dbReference type="PANTHER" id="PTHR30409:SF1">
    <property type="entry name" value="CARBAMATE KINASE-RELATED"/>
    <property type="match status" value="1"/>
</dbReference>
<keyword evidence="10" id="KW-1185">Reference proteome</keyword>
<dbReference type="GO" id="GO:0008804">
    <property type="term" value="F:carbamate kinase activity"/>
    <property type="evidence" value="ECO:0007669"/>
    <property type="project" value="UniProtKB-UniRule"/>
</dbReference>
<evidence type="ECO:0000256" key="7">
    <source>
        <dbReference type="PIRNR" id="PIRNR000723"/>
    </source>
</evidence>
<evidence type="ECO:0000313" key="10">
    <source>
        <dbReference type="Proteomes" id="UP000185628"/>
    </source>
</evidence>
<gene>
    <name evidence="9" type="ORF">BSZ39_06625</name>
</gene>
<proteinExistence type="inferred from homology"/>
<dbReference type="NCBIfam" id="NF009008">
    <property type="entry name" value="PRK12354.1"/>
    <property type="match status" value="1"/>
</dbReference>
<dbReference type="GO" id="GO:0005829">
    <property type="term" value="C:cytosol"/>
    <property type="evidence" value="ECO:0007669"/>
    <property type="project" value="TreeGrafter"/>
</dbReference>
<sequence>MRIVVALGGNAMLERGQKPDAQIQIDNVNTAVDALAPVAAEHELVVTHGNGPQVGVIALQSANDEKLSEPYPFDTLGAMTQGMIGYWLQHAFGNALPDREVVCTVTQTLVDADDPAFDNPTKFVGEVYTEEQAKEFEAERGWVMKPDGPYFRRVVGSPIPQGIVEIKTIKELVDAGVTVIAVGGGGIPVKKDDNGKLVGVEAVIDKDRSGAVLSQEVGADMFIVLTDVPAVMENWGTPEQTEINRATPDELRNKGFAAGSMGPKVEAAIQFVEATGGVAAIGRLADAQKIIAGEAGTIITRDGEYNPGT</sequence>
<accession>A0A1Q5Q2A2</accession>
<name>A0A1Q5Q2A2_9ACTO</name>
<evidence type="ECO:0000256" key="5">
    <source>
        <dbReference type="ARBA" id="ARBA00048467"/>
    </source>
</evidence>
<evidence type="ECO:0000256" key="3">
    <source>
        <dbReference type="ARBA" id="ARBA00022679"/>
    </source>
</evidence>
<evidence type="ECO:0000256" key="6">
    <source>
        <dbReference type="NCBIfam" id="TIGR00746"/>
    </source>
</evidence>
<dbReference type="InterPro" id="IPR003964">
    <property type="entry name" value="Carb_kinase"/>
</dbReference>
<dbReference type="PIRSF" id="PIRSF000723">
    <property type="entry name" value="Carbamate_kin"/>
    <property type="match status" value="1"/>
</dbReference>
<comment type="caution">
    <text evidence="9">The sequence shown here is derived from an EMBL/GenBank/DDBJ whole genome shotgun (WGS) entry which is preliminary data.</text>
</comment>
<dbReference type="OrthoDB" id="9766717at2"/>
<evidence type="ECO:0000259" key="8">
    <source>
        <dbReference type="Pfam" id="PF00696"/>
    </source>
</evidence>
<dbReference type="Gene3D" id="3.40.1160.10">
    <property type="entry name" value="Acetylglutamate kinase-like"/>
    <property type="match status" value="1"/>
</dbReference>
<dbReference type="PRINTS" id="PR01469">
    <property type="entry name" value="CARBMTKINASE"/>
</dbReference>
<reference evidence="10" key="1">
    <citation type="submission" date="2016-12" db="EMBL/GenBank/DDBJ databases">
        <authorList>
            <person name="Meng X."/>
        </authorList>
    </citation>
    <scope>NUCLEOTIDE SEQUENCE [LARGE SCALE GENOMIC DNA]</scope>
    <source>
        <strain evidence="10">DSM 19116</strain>
    </source>
</reference>
<dbReference type="NCBIfam" id="TIGR00746">
    <property type="entry name" value="arcC"/>
    <property type="match status" value="1"/>
</dbReference>
<dbReference type="AlphaFoldDB" id="A0A1Q5Q2A2"/>
<protein>
    <recommendedName>
        <fullName evidence="2 6">Carbamate kinase</fullName>
    </recommendedName>
</protein>
<dbReference type="PANTHER" id="PTHR30409">
    <property type="entry name" value="CARBAMATE KINASE"/>
    <property type="match status" value="1"/>
</dbReference>
<dbReference type="InterPro" id="IPR036393">
    <property type="entry name" value="AceGlu_kinase-like_sf"/>
</dbReference>
<keyword evidence="3 7" id="KW-0808">Transferase</keyword>
<keyword evidence="4 7" id="KW-0418">Kinase</keyword>
<dbReference type="Pfam" id="PF00696">
    <property type="entry name" value="AA_kinase"/>
    <property type="match status" value="1"/>
</dbReference>